<proteinExistence type="predicted"/>
<evidence type="ECO:0000313" key="2">
    <source>
        <dbReference type="Proteomes" id="UP000000488"/>
    </source>
</evidence>
<evidence type="ECO:0000313" key="1">
    <source>
        <dbReference type="EMBL" id="AEI64689.1"/>
    </source>
</evidence>
<organism evidence="1 2">
    <name type="scientific">Myxococcus fulvus (strain ATCC BAA-855 / HW-1)</name>
    <dbReference type="NCBI Taxonomy" id="483219"/>
    <lineage>
        <taxon>Bacteria</taxon>
        <taxon>Pseudomonadati</taxon>
        <taxon>Myxococcota</taxon>
        <taxon>Myxococcia</taxon>
        <taxon>Myxococcales</taxon>
        <taxon>Cystobacterineae</taxon>
        <taxon>Myxococcaceae</taxon>
        <taxon>Myxococcus</taxon>
    </lineage>
</organism>
<gene>
    <name evidence="1" type="ordered locus">LILAB_13920</name>
</gene>
<dbReference type="EMBL" id="CP002830">
    <property type="protein sequence ID" value="AEI64689.1"/>
    <property type="molecule type" value="Genomic_DNA"/>
</dbReference>
<accession>F8CCX3</accession>
<name>F8CCX3_MYXFH</name>
<protein>
    <submittedName>
        <fullName evidence="1">Uncharacterized protein</fullName>
    </submittedName>
</protein>
<dbReference type="HOGENOM" id="CLU_2343767_0_0_7"/>
<dbReference type="Proteomes" id="UP000000488">
    <property type="component" value="Chromosome"/>
</dbReference>
<reference evidence="1 2" key="1">
    <citation type="journal article" date="2011" name="J. Bacteriol.">
        <title>Genome sequence of the halotolerant marine bacterium Myxococcus fulvus HW-1.</title>
        <authorList>
            <person name="Li Z.F."/>
            <person name="Li X."/>
            <person name="Liu H."/>
            <person name="Liu X."/>
            <person name="Han K."/>
            <person name="Wu Z.H."/>
            <person name="Hu W."/>
            <person name="Li F.F."/>
            <person name="Li Y.Z."/>
        </authorList>
    </citation>
    <scope>NUCLEOTIDE SEQUENCE [LARGE SCALE GENOMIC DNA]</scope>
    <source>
        <strain evidence="2">ATCC BAA-855 / HW-1</strain>
    </source>
</reference>
<sequence>MISAMSLRAGLISELGEREGDPVLDSEPIVAWAQRLTTFSMEEAAQWMAREDLRTVPIEKLLAMRRLKSALNTLAHALPRTNVEQKHPELIPWLQFRARLP</sequence>
<dbReference type="AlphaFoldDB" id="F8CCX3"/>
<dbReference type="KEGG" id="mfu:LILAB_13920"/>